<sequence length="449" mass="50686">MSDTQAAPESTRALLARKGVLHTRALPPLDQIHRSVGSILATWPDVVRKPSAEDREKLALNMLFRVQNWKWDDVTTQRVISAAVAVFDEERRERADLRPVRDFYLAEISTCDRGAFLDGMVGVYVDSFAPGAAHTRTLAQALAVRSADIGGRNRKLTDALPSLFRPDEAPKELAKVMLGAEHPYETLKTMGLSTPHTSGLAKAAHHTFVERLAPDLAEADARSKLFNWLAPENGPVLQTGAGPAIEAVLAVWRDRTPSDALRNELSELIIAGWNDPRLHTGGIWSGFDPDLKSVLLRWMTREDMEFFCNIVSLSQKNHMWPPRRDFWLSMHDDGRIDEAWVAFSADAYETATRQLRRQGGAATRFGKQVGIQDLSLLVMRIGNKIVVDGCHNYKTHIFRIDDPKAPKLYRLRYDAVEIRTSSKLSQTHYWSESRKLAVWETWVEKKCLR</sequence>
<accession>A0A939ENT6</accession>
<dbReference type="RefSeq" id="WP_206938430.1">
    <property type="nucleotide sequence ID" value="NZ_JAFLNF010000002.1"/>
</dbReference>
<reference evidence="2" key="1">
    <citation type="submission" date="2021-03" db="EMBL/GenBank/DDBJ databases">
        <title>Roseibium sp. CAU 1637 isolated from Incheon.</title>
        <authorList>
            <person name="Kim W."/>
        </authorList>
    </citation>
    <scope>NUCLEOTIDE SEQUENCE</scope>
    <source>
        <strain evidence="2">CAU 1637</strain>
    </source>
</reference>
<name>A0A939ENT6_9HYPH</name>
<dbReference type="Pfam" id="PF15611">
    <property type="entry name" value="EH_Signature"/>
    <property type="match status" value="1"/>
</dbReference>
<comment type="caution">
    <text evidence="2">The sequence shown here is derived from an EMBL/GenBank/DDBJ whole genome shotgun (WGS) entry which is preliminary data.</text>
</comment>
<proteinExistence type="predicted"/>
<keyword evidence="3" id="KW-1185">Reference proteome</keyword>
<dbReference type="InterPro" id="IPR028943">
    <property type="entry name" value="ZorC_EH_Signature_dom"/>
</dbReference>
<dbReference type="EMBL" id="JAFLNF010000002">
    <property type="protein sequence ID" value="MBO0344389.1"/>
    <property type="molecule type" value="Genomic_DNA"/>
</dbReference>
<organism evidence="2 3">
    <name type="scientific">Roseibium limicola</name>
    <dbReference type="NCBI Taxonomy" id="2816037"/>
    <lineage>
        <taxon>Bacteria</taxon>
        <taxon>Pseudomonadati</taxon>
        <taxon>Pseudomonadota</taxon>
        <taxon>Alphaproteobacteria</taxon>
        <taxon>Hyphomicrobiales</taxon>
        <taxon>Stappiaceae</taxon>
        <taxon>Roseibium</taxon>
    </lineage>
</organism>
<dbReference type="Proteomes" id="UP000664779">
    <property type="component" value="Unassembled WGS sequence"/>
</dbReference>
<evidence type="ECO:0000313" key="2">
    <source>
        <dbReference type="EMBL" id="MBO0344389.1"/>
    </source>
</evidence>
<feature type="domain" description="Zorya protein ZorC EH" evidence="1">
    <location>
        <begin position="55"/>
        <end position="427"/>
    </location>
</feature>
<gene>
    <name evidence="2" type="ORF">J0X15_04060</name>
</gene>
<protein>
    <recommendedName>
        <fullName evidence="1">Zorya protein ZorC EH domain-containing protein</fullName>
    </recommendedName>
</protein>
<evidence type="ECO:0000313" key="3">
    <source>
        <dbReference type="Proteomes" id="UP000664779"/>
    </source>
</evidence>
<evidence type="ECO:0000259" key="1">
    <source>
        <dbReference type="Pfam" id="PF15611"/>
    </source>
</evidence>
<dbReference type="AlphaFoldDB" id="A0A939ENT6"/>